<comment type="caution">
    <text evidence="1">The sequence shown here is derived from an EMBL/GenBank/DDBJ whole genome shotgun (WGS) entry which is preliminary data.</text>
</comment>
<sequence>MEAYLIRAAKVLKDPEQTITAKQTALEVLRNAGFSDADIKVLQSDGVENDRLSTVIFLA</sequence>
<keyword evidence="2" id="KW-1185">Reference proteome</keyword>
<proteinExistence type="predicted"/>
<dbReference type="Proteomes" id="UP001234343">
    <property type="component" value="Unassembled WGS sequence"/>
</dbReference>
<protein>
    <submittedName>
        <fullName evidence="1">Uncharacterized protein</fullName>
    </submittedName>
</protein>
<name>A0ABT7T1G1_9ALTE</name>
<organism evidence="1 2">
    <name type="scientific">Alteromonas arenosi</name>
    <dbReference type="NCBI Taxonomy" id="3055817"/>
    <lineage>
        <taxon>Bacteria</taxon>
        <taxon>Pseudomonadati</taxon>
        <taxon>Pseudomonadota</taxon>
        <taxon>Gammaproteobacteria</taxon>
        <taxon>Alteromonadales</taxon>
        <taxon>Alteromonadaceae</taxon>
        <taxon>Alteromonas/Salinimonas group</taxon>
        <taxon>Alteromonas</taxon>
    </lineage>
</organism>
<evidence type="ECO:0000313" key="2">
    <source>
        <dbReference type="Proteomes" id="UP001234343"/>
    </source>
</evidence>
<reference evidence="1 2" key="1">
    <citation type="submission" date="2023-06" db="EMBL/GenBank/DDBJ databases">
        <title>Alteromonas sp. ASW11-36 isolated from intertidal sand.</title>
        <authorList>
            <person name="Li Y."/>
        </authorList>
    </citation>
    <scope>NUCLEOTIDE SEQUENCE [LARGE SCALE GENOMIC DNA]</scope>
    <source>
        <strain evidence="1 2">ASW11-36</strain>
    </source>
</reference>
<evidence type="ECO:0000313" key="1">
    <source>
        <dbReference type="EMBL" id="MDM7862278.1"/>
    </source>
</evidence>
<dbReference type="EMBL" id="JAUCBP010000013">
    <property type="protein sequence ID" value="MDM7862278.1"/>
    <property type="molecule type" value="Genomic_DNA"/>
</dbReference>
<dbReference type="RefSeq" id="WP_289367175.1">
    <property type="nucleotide sequence ID" value="NZ_JAUCBP010000013.1"/>
</dbReference>
<gene>
    <name evidence="1" type="ORF">QTP81_16850</name>
</gene>
<accession>A0ABT7T1G1</accession>